<dbReference type="AlphaFoldDB" id="A0A3A1YBC8"/>
<dbReference type="NCBIfam" id="TIGR00751">
    <property type="entry name" value="menA"/>
    <property type="match status" value="1"/>
</dbReference>
<gene>
    <name evidence="7" type="primary">menA</name>
    <name evidence="7" type="ORF">CKF54_00545</name>
</gene>
<dbReference type="RefSeq" id="WP_119524297.1">
    <property type="nucleotide sequence ID" value="NZ_NRHC01000002.1"/>
</dbReference>
<dbReference type="Proteomes" id="UP000265691">
    <property type="component" value="Unassembled WGS sequence"/>
</dbReference>
<evidence type="ECO:0000313" key="8">
    <source>
        <dbReference type="Proteomes" id="UP000265691"/>
    </source>
</evidence>
<dbReference type="EMBL" id="NRHC01000002">
    <property type="protein sequence ID" value="RIY34519.1"/>
    <property type="molecule type" value="Genomic_DNA"/>
</dbReference>
<evidence type="ECO:0000256" key="6">
    <source>
        <dbReference type="SAM" id="Phobius"/>
    </source>
</evidence>
<feature type="transmembrane region" description="Helical" evidence="6">
    <location>
        <begin position="98"/>
        <end position="116"/>
    </location>
</feature>
<comment type="caution">
    <text evidence="7">The sequence shown here is derived from an EMBL/GenBank/DDBJ whole genome shotgun (WGS) entry which is preliminary data.</text>
</comment>
<comment type="subcellular location">
    <subcellularLocation>
        <location evidence="1">Membrane</location>
        <topology evidence="1">Multi-pass membrane protein</topology>
    </subcellularLocation>
</comment>
<feature type="transmembrane region" description="Helical" evidence="6">
    <location>
        <begin position="282"/>
        <end position="301"/>
    </location>
</feature>
<evidence type="ECO:0000256" key="4">
    <source>
        <dbReference type="ARBA" id="ARBA00023136"/>
    </source>
</evidence>
<keyword evidence="4 6" id="KW-0472">Membrane</keyword>
<reference evidence="7 8" key="1">
    <citation type="submission" date="2017-08" db="EMBL/GenBank/DDBJ databases">
        <title>Reclassification of Bisgaard taxon 37 and 44.</title>
        <authorList>
            <person name="Christensen H."/>
        </authorList>
    </citation>
    <scope>NUCLEOTIDE SEQUENCE [LARGE SCALE GENOMIC DNA]</scope>
    <source>
        <strain evidence="7 8">B96_3</strain>
    </source>
</reference>
<accession>A0A3A1YBC8</accession>
<evidence type="ECO:0000256" key="5">
    <source>
        <dbReference type="NCBIfam" id="TIGR00751"/>
    </source>
</evidence>
<dbReference type="OrthoDB" id="9767568at2"/>
<protein>
    <recommendedName>
        <fullName evidence="5">1,4-dihydroxy-2-naphthoate octaprenyltransferase</fullName>
        <ecNumber evidence="5">2.5.1.74</ecNumber>
    </recommendedName>
</protein>
<feature type="transmembrane region" description="Helical" evidence="6">
    <location>
        <begin position="213"/>
        <end position="233"/>
    </location>
</feature>
<sequence>MKNNNSFTKNTSMDQDIGDIAQLATASKSDILFGNIKPTTVREAYRDERAWRLKYKKAYLQSPKLFLIKQIINPFSLVKTFLAIFLGTSLALLTRSDINLGVFLLCLLLGFLFQIFSNLCKEYSSENLGTKYECRICEFEATPGKKIISRRRILQVIKLVLLTIVGACVALVFLAQLNLGSILIFAGLVIITLNLLVRYSIGKNPYNFTILGELSYFLVYGLVMVGASFYLQIHDFDIYILFPAIAFGFLCVATLHLINMRDSYVARAYHKNNLAVVFGTKASRLLQTIFYVFALIFYTYFNTLISAPWFCYLFFISVPFIAYHLYVIHKDPSTKSLNHQKYIANLINLIMTGTFIVTTITAIYAWK</sequence>
<keyword evidence="3 6" id="KW-1133">Transmembrane helix</keyword>
<keyword evidence="8" id="KW-1185">Reference proteome</keyword>
<dbReference type="GO" id="GO:0009234">
    <property type="term" value="P:menaquinone biosynthetic process"/>
    <property type="evidence" value="ECO:0007669"/>
    <property type="project" value="UniProtKB-UniRule"/>
</dbReference>
<evidence type="ECO:0000313" key="7">
    <source>
        <dbReference type="EMBL" id="RIY34519.1"/>
    </source>
</evidence>
<dbReference type="GO" id="GO:0016020">
    <property type="term" value="C:membrane"/>
    <property type="evidence" value="ECO:0007669"/>
    <property type="project" value="UniProtKB-SubCell"/>
</dbReference>
<feature type="transmembrane region" description="Helical" evidence="6">
    <location>
        <begin position="182"/>
        <end position="201"/>
    </location>
</feature>
<dbReference type="GO" id="GO:0046428">
    <property type="term" value="F:1,4-dihydroxy-2-naphthoate polyprenyltransferase activity"/>
    <property type="evidence" value="ECO:0007669"/>
    <property type="project" value="UniProtKB-UniRule"/>
</dbReference>
<keyword evidence="2 6" id="KW-0812">Transmembrane</keyword>
<name>A0A3A1YBC8_9GAMM</name>
<keyword evidence="7" id="KW-0808">Transferase</keyword>
<proteinExistence type="predicted"/>
<dbReference type="EC" id="2.5.1.74" evidence="5"/>
<dbReference type="Pfam" id="PF01040">
    <property type="entry name" value="UbiA"/>
    <property type="match status" value="1"/>
</dbReference>
<feature type="transmembrane region" description="Helical" evidence="6">
    <location>
        <begin position="307"/>
        <end position="326"/>
    </location>
</feature>
<feature type="transmembrane region" description="Helical" evidence="6">
    <location>
        <begin position="239"/>
        <end position="261"/>
    </location>
</feature>
<evidence type="ECO:0000256" key="3">
    <source>
        <dbReference type="ARBA" id="ARBA00022989"/>
    </source>
</evidence>
<evidence type="ECO:0000256" key="2">
    <source>
        <dbReference type="ARBA" id="ARBA00022692"/>
    </source>
</evidence>
<feature type="transmembrane region" description="Helical" evidence="6">
    <location>
        <begin position="346"/>
        <end position="366"/>
    </location>
</feature>
<feature type="transmembrane region" description="Helical" evidence="6">
    <location>
        <begin position="71"/>
        <end position="92"/>
    </location>
</feature>
<evidence type="ECO:0000256" key="1">
    <source>
        <dbReference type="ARBA" id="ARBA00004141"/>
    </source>
</evidence>
<dbReference type="InterPro" id="IPR026046">
    <property type="entry name" value="UBIAD1"/>
</dbReference>
<organism evidence="7 8">
    <name type="scientific">Psittacicella hinzii</name>
    <dbReference type="NCBI Taxonomy" id="2028575"/>
    <lineage>
        <taxon>Bacteria</taxon>
        <taxon>Pseudomonadati</taxon>
        <taxon>Pseudomonadota</taxon>
        <taxon>Gammaproteobacteria</taxon>
        <taxon>Pasteurellales</taxon>
        <taxon>Psittacicellaceae</taxon>
        <taxon>Psittacicella</taxon>
    </lineage>
</organism>
<dbReference type="InterPro" id="IPR000537">
    <property type="entry name" value="UbiA_prenyltransferase"/>
</dbReference>
<feature type="transmembrane region" description="Helical" evidence="6">
    <location>
        <begin position="156"/>
        <end position="176"/>
    </location>
</feature>
<dbReference type="CDD" id="cd13962">
    <property type="entry name" value="PT_UbiA_UBIAD1"/>
    <property type="match status" value="1"/>
</dbReference>